<keyword evidence="2" id="KW-1185">Reference proteome</keyword>
<dbReference type="RefSeq" id="WP_385938712.1">
    <property type="nucleotide sequence ID" value="NZ_JBHSOZ010000003.1"/>
</dbReference>
<protein>
    <submittedName>
        <fullName evidence="1">Dipeptidase</fullName>
    </submittedName>
</protein>
<dbReference type="InterPro" id="IPR032466">
    <property type="entry name" value="Metal_Hydrolase"/>
</dbReference>
<dbReference type="Proteomes" id="UP001596142">
    <property type="component" value="Unassembled WGS sequence"/>
</dbReference>
<dbReference type="Gene3D" id="3.20.20.140">
    <property type="entry name" value="Metal-dependent hydrolases"/>
    <property type="match status" value="1"/>
</dbReference>
<comment type="caution">
    <text evidence="1">The sequence shown here is derived from an EMBL/GenBank/DDBJ whole genome shotgun (WGS) entry which is preliminary data.</text>
</comment>
<dbReference type="SUPFAM" id="SSF51556">
    <property type="entry name" value="Metallo-dependent hydrolases"/>
    <property type="match status" value="1"/>
</dbReference>
<sequence>MFISDTHSDPLWKMWKTKDRNFSKSPALSVSAEHLVQGGVNAQVFALFVPVAPAEHSRFSILLAQMDLFYEEVITHPCIRWEPGQPLHEIKGKTQAILALEGAGYIGEDPVLWRLLKHWGVEMASLTWNEANELGDGVLEERGAGLSSKGKHVVKLHQELGIVTDISHLNEHGFWDVVEHGGTLIASHSNSSFVCGHKRNLTDQQIRALIQKNSFIGLTFYPPFITEKKIALVEDLASHIDHIGSLGGIEHVGFGSDFDGIDQTIQGLSSPADYDALINWLLKRYDENIVRGIAGENFARFWRDTRRFF</sequence>
<reference evidence="2" key="1">
    <citation type="journal article" date="2019" name="Int. J. Syst. Evol. Microbiol.">
        <title>The Global Catalogue of Microorganisms (GCM) 10K type strain sequencing project: providing services to taxonomists for standard genome sequencing and annotation.</title>
        <authorList>
            <consortium name="The Broad Institute Genomics Platform"/>
            <consortium name="The Broad Institute Genome Sequencing Center for Infectious Disease"/>
            <person name="Wu L."/>
            <person name="Ma J."/>
        </authorList>
    </citation>
    <scope>NUCLEOTIDE SEQUENCE [LARGE SCALE GENOMIC DNA]</scope>
    <source>
        <strain evidence="2">CECT 7184</strain>
    </source>
</reference>
<evidence type="ECO:0000313" key="1">
    <source>
        <dbReference type="EMBL" id="MFC5711863.1"/>
    </source>
</evidence>
<evidence type="ECO:0000313" key="2">
    <source>
        <dbReference type="Proteomes" id="UP001596142"/>
    </source>
</evidence>
<gene>
    <name evidence="1" type="ORF">ACFPU1_03635</name>
</gene>
<proteinExistence type="predicted"/>
<dbReference type="InterPro" id="IPR008257">
    <property type="entry name" value="Pept_M19"/>
</dbReference>
<dbReference type="PANTHER" id="PTHR10443:SF12">
    <property type="entry name" value="DIPEPTIDASE"/>
    <property type="match status" value="1"/>
</dbReference>
<dbReference type="PROSITE" id="PS51365">
    <property type="entry name" value="RENAL_DIPEPTIDASE_2"/>
    <property type="match status" value="1"/>
</dbReference>
<accession>A0ABW0YL20</accession>
<name>A0ABW0YL20_9BACI</name>
<dbReference type="EMBL" id="JBHSOZ010000003">
    <property type="protein sequence ID" value="MFC5711863.1"/>
    <property type="molecule type" value="Genomic_DNA"/>
</dbReference>
<dbReference type="CDD" id="cd01301">
    <property type="entry name" value="rDP_like"/>
    <property type="match status" value="1"/>
</dbReference>
<dbReference type="PANTHER" id="PTHR10443">
    <property type="entry name" value="MICROSOMAL DIPEPTIDASE"/>
    <property type="match status" value="1"/>
</dbReference>
<organism evidence="1 2">
    <name type="scientific">Thalassorhabdus alkalitolerans</name>
    <dbReference type="NCBI Taxonomy" id="2282697"/>
    <lineage>
        <taxon>Bacteria</taxon>
        <taxon>Bacillati</taxon>
        <taxon>Bacillota</taxon>
        <taxon>Bacilli</taxon>
        <taxon>Bacillales</taxon>
        <taxon>Bacillaceae</taxon>
        <taxon>Thalassorhabdus</taxon>
    </lineage>
</organism>
<dbReference type="Pfam" id="PF01244">
    <property type="entry name" value="Peptidase_M19"/>
    <property type="match status" value="1"/>
</dbReference>